<dbReference type="Gene3D" id="1.20.120.910">
    <property type="entry name" value="DksA, coiled-coil domain"/>
    <property type="match status" value="1"/>
</dbReference>
<evidence type="ECO:0000256" key="4">
    <source>
        <dbReference type="PROSITE-ProRule" id="PRU00510"/>
    </source>
</evidence>
<dbReference type="PANTHER" id="PTHR38777:SF1">
    <property type="entry name" value="DNAK SUPPRESSOR PROTEIN"/>
    <property type="match status" value="1"/>
</dbReference>
<evidence type="ECO:0000256" key="3">
    <source>
        <dbReference type="ARBA" id="ARBA00022833"/>
    </source>
</evidence>
<evidence type="ECO:0000256" key="1">
    <source>
        <dbReference type="ARBA" id="ARBA00022723"/>
    </source>
</evidence>
<gene>
    <name evidence="6" type="ORF">RHAB21_00706</name>
</gene>
<evidence type="ECO:0000256" key="2">
    <source>
        <dbReference type="ARBA" id="ARBA00022771"/>
    </source>
</evidence>
<dbReference type="Pfam" id="PF01258">
    <property type="entry name" value="zf-dskA_traR"/>
    <property type="match status" value="1"/>
</dbReference>
<sequence>MNFGNGAFDLAAKREQEEREALIADAAHAVKQKGSVICCDCDRPIPEARRLAAPFARRCIQCQTIHEEEKYHR</sequence>
<comment type="caution">
    <text evidence="6">The sequence shown here is derived from an EMBL/GenBank/DDBJ whole genome shotgun (WGS) entry which is preliminary data.</text>
</comment>
<dbReference type="PROSITE" id="PS51128">
    <property type="entry name" value="ZF_DKSA_2"/>
    <property type="match status" value="1"/>
</dbReference>
<dbReference type="EMBL" id="CABFWE030000016">
    <property type="protein sequence ID" value="CAD7055379.1"/>
    <property type="molecule type" value="Genomic_DNA"/>
</dbReference>
<dbReference type="SUPFAM" id="SSF57716">
    <property type="entry name" value="Glucocorticoid receptor-like (DNA-binding domain)"/>
    <property type="match status" value="1"/>
</dbReference>
<evidence type="ECO:0000313" key="7">
    <source>
        <dbReference type="Proteomes" id="UP000601041"/>
    </source>
</evidence>
<dbReference type="RefSeq" id="WP_142589854.1">
    <property type="nucleotide sequence ID" value="NZ_CABFWE030000016.1"/>
</dbReference>
<keyword evidence="7" id="KW-1185">Reference proteome</keyword>
<dbReference type="Proteomes" id="UP000601041">
    <property type="component" value="Unassembled WGS sequence"/>
</dbReference>
<accession>A0ABN7JZI8</accession>
<reference evidence="6 7" key="1">
    <citation type="submission" date="2020-11" db="EMBL/GenBank/DDBJ databases">
        <authorList>
            <person name="Lassalle F."/>
        </authorList>
    </citation>
    <scope>NUCLEOTIDE SEQUENCE [LARGE SCALE GENOMIC DNA]</scope>
    <source>
        <strain evidence="6 7">AB21</strain>
    </source>
</reference>
<dbReference type="InterPro" id="IPR000962">
    <property type="entry name" value="Znf_DskA_TraR"/>
</dbReference>
<evidence type="ECO:0000313" key="6">
    <source>
        <dbReference type="EMBL" id="CAD7055379.1"/>
    </source>
</evidence>
<protein>
    <submittedName>
        <fullName evidence="6">Molecular chaperone DnaK</fullName>
    </submittedName>
</protein>
<feature type="domain" description="Zinc finger DksA/TraR C4-type" evidence="5">
    <location>
        <begin position="37"/>
        <end position="67"/>
    </location>
</feature>
<organism evidence="6 7">
    <name type="scientific">Pseudorhizobium halotolerans</name>
    <dbReference type="NCBI Taxonomy" id="1233081"/>
    <lineage>
        <taxon>Bacteria</taxon>
        <taxon>Pseudomonadati</taxon>
        <taxon>Pseudomonadota</taxon>
        <taxon>Alphaproteobacteria</taxon>
        <taxon>Hyphomicrobiales</taxon>
        <taxon>Rhizobiaceae</taxon>
        <taxon>Rhizobium/Agrobacterium group</taxon>
        <taxon>Pseudorhizobium</taxon>
    </lineage>
</organism>
<keyword evidence="2" id="KW-0863">Zinc-finger</keyword>
<name>A0ABN7JZI8_9HYPH</name>
<feature type="zinc finger region" description="dksA C4-type" evidence="4">
    <location>
        <begin position="38"/>
        <end position="62"/>
    </location>
</feature>
<dbReference type="PANTHER" id="PTHR38777">
    <property type="entry name" value="FELS-2 PROPHAGE PROTEIN"/>
    <property type="match status" value="1"/>
</dbReference>
<keyword evidence="1" id="KW-0479">Metal-binding</keyword>
<proteinExistence type="predicted"/>
<keyword evidence="3" id="KW-0862">Zinc</keyword>
<evidence type="ECO:0000259" key="5">
    <source>
        <dbReference type="Pfam" id="PF01258"/>
    </source>
</evidence>